<sequence>MLFGTLVFLDQRGHQRGTFDTRDLRYAGPSIRGTFDTRDLRYAGPSIRGTFDTRDLRYATPQSYAFQMDMQLTMLVSTDDLCQ</sequence>
<dbReference type="AlphaFoldDB" id="A0A9Q0I9E2"/>
<reference evidence="1" key="1">
    <citation type="submission" date="2022-07" db="EMBL/GenBank/DDBJ databases">
        <title>Chromosome-level genome of Muraenolepis orangiensis.</title>
        <authorList>
            <person name="Kim J."/>
        </authorList>
    </citation>
    <scope>NUCLEOTIDE SEQUENCE</scope>
    <source>
        <strain evidence="1">KU_S4_2022</strain>
        <tissue evidence="1">Muscle</tissue>
    </source>
</reference>
<name>A0A9Q0I9E2_9TELE</name>
<accession>A0A9Q0I9E2</accession>
<dbReference type="Proteomes" id="UP001148018">
    <property type="component" value="Unassembled WGS sequence"/>
</dbReference>
<protein>
    <submittedName>
        <fullName evidence="1">Uncharacterized protein</fullName>
    </submittedName>
</protein>
<evidence type="ECO:0000313" key="2">
    <source>
        <dbReference type="Proteomes" id="UP001148018"/>
    </source>
</evidence>
<proteinExistence type="predicted"/>
<dbReference type="EMBL" id="JANIIK010000114">
    <property type="protein sequence ID" value="KAJ3590559.1"/>
    <property type="molecule type" value="Genomic_DNA"/>
</dbReference>
<evidence type="ECO:0000313" key="1">
    <source>
        <dbReference type="EMBL" id="KAJ3590559.1"/>
    </source>
</evidence>
<comment type="caution">
    <text evidence="1">The sequence shown here is derived from an EMBL/GenBank/DDBJ whole genome shotgun (WGS) entry which is preliminary data.</text>
</comment>
<gene>
    <name evidence="1" type="ORF">NHX12_008509</name>
</gene>
<organism evidence="1 2">
    <name type="scientific">Muraenolepis orangiensis</name>
    <name type="common">Patagonian moray cod</name>
    <dbReference type="NCBI Taxonomy" id="630683"/>
    <lineage>
        <taxon>Eukaryota</taxon>
        <taxon>Metazoa</taxon>
        <taxon>Chordata</taxon>
        <taxon>Craniata</taxon>
        <taxon>Vertebrata</taxon>
        <taxon>Euteleostomi</taxon>
        <taxon>Actinopterygii</taxon>
        <taxon>Neopterygii</taxon>
        <taxon>Teleostei</taxon>
        <taxon>Neoteleostei</taxon>
        <taxon>Acanthomorphata</taxon>
        <taxon>Zeiogadaria</taxon>
        <taxon>Gadariae</taxon>
        <taxon>Gadiformes</taxon>
        <taxon>Muraenolepidoidei</taxon>
        <taxon>Muraenolepididae</taxon>
        <taxon>Muraenolepis</taxon>
    </lineage>
</organism>
<keyword evidence="2" id="KW-1185">Reference proteome</keyword>